<protein>
    <submittedName>
        <fullName evidence="2">DRTGG domain-containing protein</fullName>
    </submittedName>
</protein>
<dbReference type="SUPFAM" id="SSF75138">
    <property type="entry name" value="HprK N-terminal domain-like"/>
    <property type="match status" value="1"/>
</dbReference>
<dbReference type="InterPro" id="IPR028979">
    <property type="entry name" value="Ser_kin/Pase_Hpr-like_N_sf"/>
</dbReference>
<dbReference type="EMBL" id="QUMS01000001">
    <property type="protein sequence ID" value="REG10739.1"/>
    <property type="molecule type" value="Genomic_DNA"/>
</dbReference>
<dbReference type="RefSeq" id="WP_116223902.1">
    <property type="nucleotide sequence ID" value="NZ_AP018437.1"/>
</dbReference>
<dbReference type="InterPro" id="IPR010766">
    <property type="entry name" value="DRTGG"/>
</dbReference>
<gene>
    <name evidence="2" type="ORF">DFR64_0599</name>
</gene>
<comment type="caution">
    <text evidence="2">The sequence shown here is derived from an EMBL/GenBank/DDBJ whole genome shotgun (WGS) entry which is preliminary data.</text>
</comment>
<keyword evidence="3" id="KW-1185">Reference proteome</keyword>
<evidence type="ECO:0000259" key="1">
    <source>
        <dbReference type="Pfam" id="PF07085"/>
    </source>
</evidence>
<organism evidence="2 3">
    <name type="scientific">Pelolinea submarina</name>
    <dbReference type="NCBI Taxonomy" id="913107"/>
    <lineage>
        <taxon>Bacteria</taxon>
        <taxon>Bacillati</taxon>
        <taxon>Chloroflexota</taxon>
        <taxon>Anaerolineae</taxon>
        <taxon>Anaerolineales</taxon>
        <taxon>Anaerolineaceae</taxon>
        <taxon>Pelolinea</taxon>
    </lineage>
</organism>
<reference evidence="2 3" key="1">
    <citation type="submission" date="2018-08" db="EMBL/GenBank/DDBJ databases">
        <title>Genomic Encyclopedia of Type Strains, Phase IV (KMG-IV): sequencing the most valuable type-strain genomes for metagenomic binning, comparative biology and taxonomic classification.</title>
        <authorList>
            <person name="Goeker M."/>
        </authorList>
    </citation>
    <scope>NUCLEOTIDE SEQUENCE [LARGE SCALE GENOMIC DNA]</scope>
    <source>
        <strain evidence="2 3">DSM 23923</strain>
    </source>
</reference>
<dbReference type="Pfam" id="PF07085">
    <property type="entry name" value="DRTGG"/>
    <property type="match status" value="1"/>
</dbReference>
<name>A0A3E0AGC8_9CHLR</name>
<feature type="domain" description="DRTGG" evidence="1">
    <location>
        <begin position="40"/>
        <end position="105"/>
    </location>
</feature>
<dbReference type="OrthoDB" id="9800356at2"/>
<evidence type="ECO:0000313" key="3">
    <source>
        <dbReference type="Proteomes" id="UP000256388"/>
    </source>
</evidence>
<proteinExistence type="predicted"/>
<evidence type="ECO:0000313" key="2">
    <source>
        <dbReference type="EMBL" id="REG10739.1"/>
    </source>
</evidence>
<sequence length="114" mass="12532">MTLDQIITDLQLKVLTEPIDFSSISPTHGYVSDMLSCVMTGAKHQSIWVTLQAHNNIVAVACLLELAAVIITENAQPDAETIKKANEEGITLLSCPQNSFYISGKLWEMGLRDQ</sequence>
<dbReference type="AlphaFoldDB" id="A0A3E0AGC8"/>
<dbReference type="Proteomes" id="UP000256388">
    <property type="component" value="Unassembled WGS sequence"/>
</dbReference>
<accession>A0A3E0AGC8</accession>
<dbReference type="Gene3D" id="3.40.1390.20">
    <property type="entry name" value="HprK N-terminal domain-like"/>
    <property type="match status" value="1"/>
</dbReference>